<dbReference type="RefSeq" id="WP_029939019.1">
    <property type="nucleotide sequence ID" value="NZ_CP035033.1"/>
</dbReference>
<dbReference type="GO" id="GO:0022857">
    <property type="term" value="F:transmembrane transporter activity"/>
    <property type="evidence" value="ECO:0007669"/>
    <property type="project" value="InterPro"/>
</dbReference>
<dbReference type="Proteomes" id="UP000285478">
    <property type="component" value="Chromosome"/>
</dbReference>
<sequence>MKRFDDINVIPLIDVMLVLLAVVLTSASFIVQDSLDIKLPETESTTEYVPPKEKVVNFAIDADGQLFMDEKPTQYPALPTVLKPLNPKTPLVIKVDDKAEFGRFIQLVDALKAHNLTNLTFLTEKAQSE</sequence>
<evidence type="ECO:0000256" key="3">
    <source>
        <dbReference type="ARBA" id="ARBA00005811"/>
    </source>
</evidence>
<keyword evidence="5 12" id="KW-0813">Transport</keyword>
<dbReference type="KEGG" id="htr:EPV75_11335"/>
<keyword evidence="7" id="KW-0997">Cell inner membrane</keyword>
<evidence type="ECO:0000256" key="7">
    <source>
        <dbReference type="ARBA" id="ARBA00022519"/>
    </source>
</evidence>
<keyword evidence="15" id="KW-1185">Reference proteome</keyword>
<organism evidence="14 15">
    <name type="scientific">Hydrogenovibrio thermophilus</name>
    <dbReference type="NCBI Taxonomy" id="265883"/>
    <lineage>
        <taxon>Bacteria</taxon>
        <taxon>Pseudomonadati</taxon>
        <taxon>Pseudomonadota</taxon>
        <taxon>Gammaproteobacteria</taxon>
        <taxon>Thiotrichales</taxon>
        <taxon>Piscirickettsiaceae</taxon>
        <taxon>Hydrogenovibrio</taxon>
    </lineage>
</organism>
<dbReference type="EMBL" id="CP035033">
    <property type="protein sequence ID" value="QAB16213.1"/>
    <property type="molecule type" value="Genomic_DNA"/>
</dbReference>
<gene>
    <name evidence="14" type="ORF">EPV75_11335</name>
</gene>
<evidence type="ECO:0000256" key="9">
    <source>
        <dbReference type="ARBA" id="ARBA00022927"/>
    </source>
</evidence>
<dbReference type="InterPro" id="IPR003400">
    <property type="entry name" value="ExbD"/>
</dbReference>
<evidence type="ECO:0000256" key="1">
    <source>
        <dbReference type="ARBA" id="ARBA00003540"/>
    </source>
</evidence>
<keyword evidence="6" id="KW-1003">Cell membrane</keyword>
<dbReference type="PANTHER" id="PTHR30558:SF12">
    <property type="entry name" value="BIOPOLYMER TRANSPORT PROTEIN EXBD"/>
    <property type="match status" value="1"/>
</dbReference>
<evidence type="ECO:0000256" key="2">
    <source>
        <dbReference type="ARBA" id="ARBA00004249"/>
    </source>
</evidence>
<comment type="similarity">
    <text evidence="3 12">Belongs to the ExbD/TolR family.</text>
</comment>
<evidence type="ECO:0000313" key="15">
    <source>
        <dbReference type="Proteomes" id="UP000285478"/>
    </source>
</evidence>
<evidence type="ECO:0000256" key="10">
    <source>
        <dbReference type="ARBA" id="ARBA00022989"/>
    </source>
</evidence>
<evidence type="ECO:0000256" key="8">
    <source>
        <dbReference type="ARBA" id="ARBA00022692"/>
    </source>
</evidence>
<evidence type="ECO:0000256" key="4">
    <source>
        <dbReference type="ARBA" id="ARBA00011471"/>
    </source>
</evidence>
<dbReference type="GO" id="GO:0015031">
    <property type="term" value="P:protein transport"/>
    <property type="evidence" value="ECO:0007669"/>
    <property type="project" value="UniProtKB-KW"/>
</dbReference>
<name>A0A410H5K0_9GAMM</name>
<evidence type="ECO:0000256" key="12">
    <source>
        <dbReference type="RuleBase" id="RU003879"/>
    </source>
</evidence>
<keyword evidence="10 13" id="KW-1133">Transmembrane helix</keyword>
<comment type="subunit">
    <text evidence="4">The accessory proteins ExbB and ExbD seem to form a complex with TonB.</text>
</comment>
<proteinExistence type="inferred from homology"/>
<keyword evidence="9 12" id="KW-0653">Protein transport</keyword>
<comment type="function">
    <text evidence="1">Involved in the TonB-dependent energy-dependent transport of various receptor-bound substrates.</text>
</comment>
<keyword evidence="11 13" id="KW-0472">Membrane</keyword>
<dbReference type="Pfam" id="PF02472">
    <property type="entry name" value="ExbD"/>
    <property type="match status" value="1"/>
</dbReference>
<evidence type="ECO:0000256" key="13">
    <source>
        <dbReference type="SAM" id="Phobius"/>
    </source>
</evidence>
<evidence type="ECO:0000256" key="6">
    <source>
        <dbReference type="ARBA" id="ARBA00022475"/>
    </source>
</evidence>
<dbReference type="Gene3D" id="3.30.420.270">
    <property type="match status" value="1"/>
</dbReference>
<accession>A0A410H5K0</accession>
<dbReference type="GO" id="GO:0005886">
    <property type="term" value="C:plasma membrane"/>
    <property type="evidence" value="ECO:0007669"/>
    <property type="project" value="UniProtKB-SubCell"/>
</dbReference>
<protein>
    <submittedName>
        <fullName evidence="14">Biopolymer transporter ExbD</fullName>
    </submittedName>
</protein>
<comment type="subcellular location">
    <subcellularLocation>
        <location evidence="2">Cell inner membrane</location>
        <topology evidence="2">Single-pass type II membrane protein</topology>
    </subcellularLocation>
    <subcellularLocation>
        <location evidence="12">Cell membrane</location>
        <topology evidence="12">Single-pass type II membrane protein</topology>
    </subcellularLocation>
</comment>
<dbReference type="PANTHER" id="PTHR30558">
    <property type="entry name" value="EXBD MEMBRANE COMPONENT OF PMF-DRIVEN MACROMOLECULE IMPORT SYSTEM"/>
    <property type="match status" value="1"/>
</dbReference>
<evidence type="ECO:0000313" key="14">
    <source>
        <dbReference type="EMBL" id="QAB16213.1"/>
    </source>
</evidence>
<evidence type="ECO:0000256" key="11">
    <source>
        <dbReference type="ARBA" id="ARBA00023136"/>
    </source>
</evidence>
<evidence type="ECO:0000256" key="5">
    <source>
        <dbReference type="ARBA" id="ARBA00022448"/>
    </source>
</evidence>
<feature type="transmembrane region" description="Helical" evidence="13">
    <location>
        <begin position="12"/>
        <end position="31"/>
    </location>
</feature>
<keyword evidence="8 12" id="KW-0812">Transmembrane</keyword>
<dbReference type="AlphaFoldDB" id="A0A410H5K0"/>
<reference evidence="14 15" key="1">
    <citation type="journal article" date="2018" name="Environ. Microbiol.">
        <title>Genomes of ubiquitous marine and hypersaline Hydrogenovibrio, Thiomicrorhabdus and Thiomicrospira spp. encode a diversity of mechanisms to sustain chemolithoautotrophy in heterogeneous environments.</title>
        <authorList>
            <person name="Scott K.M."/>
            <person name="Williams J."/>
            <person name="Porter C.M.B."/>
            <person name="Russel S."/>
            <person name="Harmer T.L."/>
            <person name="Paul J.H."/>
            <person name="Antonen K.M."/>
            <person name="Bridges M.K."/>
            <person name="Camper G.J."/>
            <person name="Campla C.K."/>
            <person name="Casella L.G."/>
            <person name="Chase E."/>
            <person name="Conrad J.W."/>
            <person name="Cruz M.C."/>
            <person name="Dunlap D.S."/>
            <person name="Duran L."/>
            <person name="Fahsbender E.M."/>
            <person name="Goldsmith D.B."/>
            <person name="Keeley R.F."/>
            <person name="Kondoff M.R."/>
            <person name="Kussy B.I."/>
            <person name="Lane M.K."/>
            <person name="Lawler S."/>
            <person name="Leigh B.A."/>
            <person name="Lewis C."/>
            <person name="Lostal L.M."/>
            <person name="Marking D."/>
            <person name="Mancera P.A."/>
            <person name="McClenthan E.C."/>
            <person name="McIntyre E.A."/>
            <person name="Mine J.A."/>
            <person name="Modi S."/>
            <person name="Moore B.D."/>
            <person name="Morgan W.A."/>
            <person name="Nelson K.M."/>
            <person name="Nguyen K.N."/>
            <person name="Ogburn N."/>
            <person name="Parrino D.G."/>
            <person name="Pedapudi A.D."/>
            <person name="Pelham R.P."/>
            <person name="Preece A.M."/>
            <person name="Rampersad E.A."/>
            <person name="Richardson J.C."/>
            <person name="Rodgers C.M."/>
            <person name="Schaffer B.L."/>
            <person name="Sheridan N.E."/>
            <person name="Solone M.R."/>
            <person name="Staley Z.R."/>
            <person name="Tabuchi M."/>
            <person name="Waide R.J."/>
            <person name="Wanjugi P.W."/>
            <person name="Young S."/>
            <person name="Clum A."/>
            <person name="Daum C."/>
            <person name="Huntemann M."/>
            <person name="Ivanova N."/>
            <person name="Kyrpides N."/>
            <person name="Mikhailova N."/>
            <person name="Palaniappan K."/>
            <person name="Pillay M."/>
            <person name="Reddy T.B.K."/>
            <person name="Shapiro N."/>
            <person name="Stamatis D."/>
            <person name="Varghese N."/>
            <person name="Woyke T."/>
            <person name="Boden R."/>
            <person name="Freyermuth S.K."/>
            <person name="Kerfeld C.A."/>
        </authorList>
    </citation>
    <scope>NUCLEOTIDE SEQUENCE [LARGE SCALE GENOMIC DNA]</scope>
    <source>
        <strain evidence="14 15">JR-2</strain>
    </source>
</reference>